<dbReference type="Pfam" id="PF06831">
    <property type="entry name" value="H2TH"/>
    <property type="match status" value="1"/>
</dbReference>
<feature type="domain" description="Formamidopyrimidine-DNA glycosylase catalytic" evidence="10">
    <location>
        <begin position="2"/>
        <end position="115"/>
    </location>
</feature>
<accession>A0A6C0LR81</accession>
<protein>
    <recommendedName>
        <fullName evidence="10">Formamidopyrimidine-DNA glycosylase catalytic domain-containing protein</fullName>
    </recommendedName>
</protein>
<dbReference type="PANTHER" id="PTHR22993">
    <property type="entry name" value="FORMAMIDOPYRIMIDINE-DNA GLYCOSYLASE"/>
    <property type="match status" value="1"/>
</dbReference>
<sequence length="281" mass="33421">MPEVCEVALTSEILLKYLKNKILISFEFESGRYLKNKPEDYHSFVKQLPLKIMNIDTVGKFMWFDLMDKDANHWYIWNTFGLTGMWSIFKPKTYRAKLKFEEDIDVYFSDLRNFGTFKFSTSKIDLRDKINKLSPDFLKDNFDIMLVKKYDQPIVKILMDQTKIGSGLGNYLTAEILYRAHISPHRLGISLTNKELHNLEYWIKYVTKQCYINNHIGYMINLEESVKHIKKENYHPDINITSEEFKFMVYRKKIDPLGQYVKADKSLIKGRTTYWVPTIQK</sequence>
<dbReference type="GO" id="GO:0003906">
    <property type="term" value="F:DNA-(apurinic or apyrimidinic site) endonuclease activity"/>
    <property type="evidence" value="ECO:0007669"/>
    <property type="project" value="InterPro"/>
</dbReference>
<keyword evidence="3" id="KW-0227">DNA damage</keyword>
<dbReference type="AlphaFoldDB" id="A0A6C0LR81"/>
<dbReference type="Pfam" id="PF21025">
    <property type="entry name" value="Fapy_DNA_glyco_C"/>
    <property type="match status" value="1"/>
</dbReference>
<dbReference type="EMBL" id="MN740556">
    <property type="protein sequence ID" value="QHU33087.1"/>
    <property type="molecule type" value="Genomic_DNA"/>
</dbReference>
<dbReference type="Pfam" id="PF01149">
    <property type="entry name" value="Fapy_DNA_glyco"/>
    <property type="match status" value="1"/>
</dbReference>
<name>A0A6C0LR81_9ZZZZ</name>
<dbReference type="GO" id="GO:0003684">
    <property type="term" value="F:damaged DNA binding"/>
    <property type="evidence" value="ECO:0007669"/>
    <property type="project" value="InterPro"/>
</dbReference>
<reference evidence="11" key="1">
    <citation type="journal article" date="2020" name="Nature">
        <title>Giant virus diversity and host interactions through global metagenomics.</title>
        <authorList>
            <person name="Schulz F."/>
            <person name="Roux S."/>
            <person name="Paez-Espino D."/>
            <person name="Jungbluth S."/>
            <person name="Walsh D.A."/>
            <person name="Denef V.J."/>
            <person name="McMahon K.D."/>
            <person name="Konstantinidis K.T."/>
            <person name="Eloe-Fadrosh E.A."/>
            <person name="Kyrpides N.C."/>
            <person name="Woyke T."/>
        </authorList>
    </citation>
    <scope>NUCLEOTIDE SEQUENCE</scope>
    <source>
        <strain evidence="11">GVMAG-S-1014582-52</strain>
    </source>
</reference>
<dbReference type="InterPro" id="IPR049392">
    <property type="entry name" value="FPG_C"/>
</dbReference>
<dbReference type="SMART" id="SM00898">
    <property type="entry name" value="Fapy_DNA_glyco"/>
    <property type="match status" value="1"/>
</dbReference>
<dbReference type="SUPFAM" id="SSF81624">
    <property type="entry name" value="N-terminal domain of MutM-like DNA repair proteins"/>
    <property type="match status" value="1"/>
</dbReference>
<dbReference type="PANTHER" id="PTHR22993:SF9">
    <property type="entry name" value="FORMAMIDOPYRIMIDINE-DNA GLYCOSYLASE"/>
    <property type="match status" value="1"/>
</dbReference>
<dbReference type="GO" id="GO:0006284">
    <property type="term" value="P:base-excision repair"/>
    <property type="evidence" value="ECO:0007669"/>
    <property type="project" value="InterPro"/>
</dbReference>
<evidence type="ECO:0000256" key="7">
    <source>
        <dbReference type="ARBA" id="ARBA00023239"/>
    </source>
</evidence>
<keyword evidence="6" id="KW-0234">DNA repair</keyword>
<dbReference type="InterPro" id="IPR012319">
    <property type="entry name" value="FPG_cat"/>
</dbReference>
<dbReference type="GO" id="GO:0016829">
    <property type="term" value="F:lyase activity"/>
    <property type="evidence" value="ECO:0007669"/>
    <property type="project" value="UniProtKB-KW"/>
</dbReference>
<keyword evidence="9" id="KW-0326">Glycosidase</keyword>
<comment type="similarity">
    <text evidence="2">Belongs to the FPG family.</text>
</comment>
<evidence type="ECO:0000256" key="3">
    <source>
        <dbReference type="ARBA" id="ARBA00022763"/>
    </source>
</evidence>
<evidence type="ECO:0000256" key="2">
    <source>
        <dbReference type="ARBA" id="ARBA00009409"/>
    </source>
</evidence>
<dbReference type="GO" id="GO:0008534">
    <property type="term" value="F:oxidized purine nucleobase lesion DNA N-glycosylase activity"/>
    <property type="evidence" value="ECO:0007669"/>
    <property type="project" value="UniProtKB-EC"/>
</dbReference>
<dbReference type="CDD" id="cd08773">
    <property type="entry name" value="FpgNei_N"/>
    <property type="match status" value="1"/>
</dbReference>
<evidence type="ECO:0000256" key="5">
    <source>
        <dbReference type="ARBA" id="ARBA00023125"/>
    </source>
</evidence>
<evidence type="ECO:0000256" key="1">
    <source>
        <dbReference type="ARBA" id="ARBA00001668"/>
    </source>
</evidence>
<keyword evidence="5" id="KW-0238">DNA-binding</keyword>
<evidence type="ECO:0000259" key="10">
    <source>
        <dbReference type="PROSITE" id="PS51068"/>
    </source>
</evidence>
<proteinExistence type="inferred from homology"/>
<dbReference type="GO" id="GO:0005634">
    <property type="term" value="C:nucleus"/>
    <property type="evidence" value="ECO:0007669"/>
    <property type="project" value="TreeGrafter"/>
</dbReference>
<keyword evidence="4" id="KW-0378">Hydrolase</keyword>
<evidence type="ECO:0000256" key="8">
    <source>
        <dbReference type="ARBA" id="ARBA00023268"/>
    </source>
</evidence>
<evidence type="ECO:0000256" key="4">
    <source>
        <dbReference type="ARBA" id="ARBA00022801"/>
    </source>
</evidence>
<evidence type="ECO:0000256" key="9">
    <source>
        <dbReference type="ARBA" id="ARBA00023295"/>
    </source>
</evidence>
<keyword evidence="7" id="KW-0456">Lyase</keyword>
<dbReference type="InterPro" id="IPR035937">
    <property type="entry name" value="FPG_N"/>
</dbReference>
<organism evidence="11">
    <name type="scientific">viral metagenome</name>
    <dbReference type="NCBI Taxonomy" id="1070528"/>
    <lineage>
        <taxon>unclassified sequences</taxon>
        <taxon>metagenomes</taxon>
        <taxon>organismal metagenomes</taxon>
    </lineage>
</organism>
<dbReference type="InterPro" id="IPR010979">
    <property type="entry name" value="Ribosomal_uS13-like_H2TH"/>
</dbReference>
<evidence type="ECO:0000256" key="6">
    <source>
        <dbReference type="ARBA" id="ARBA00023204"/>
    </source>
</evidence>
<dbReference type="Gene3D" id="1.10.8.50">
    <property type="match status" value="1"/>
</dbReference>
<dbReference type="Gene3D" id="3.20.190.10">
    <property type="entry name" value="MutM-like, N-terminal"/>
    <property type="match status" value="1"/>
</dbReference>
<dbReference type="SUPFAM" id="SSF46946">
    <property type="entry name" value="S13-like H2TH domain"/>
    <property type="match status" value="1"/>
</dbReference>
<evidence type="ECO:0000313" key="11">
    <source>
        <dbReference type="EMBL" id="QHU33087.1"/>
    </source>
</evidence>
<dbReference type="InterPro" id="IPR015886">
    <property type="entry name" value="H2TH_FPG"/>
</dbReference>
<dbReference type="PROSITE" id="PS51068">
    <property type="entry name" value="FPG_CAT"/>
    <property type="match status" value="1"/>
</dbReference>
<comment type="catalytic activity">
    <reaction evidence="1">
        <text>Hydrolysis of DNA containing ring-opened 7-methylguanine residues, releasing 2,6-diamino-4-hydroxy-5-(N-methyl)formamidopyrimidine.</text>
        <dbReference type="EC" id="3.2.2.23"/>
    </reaction>
</comment>
<keyword evidence="8" id="KW-0511">Multifunctional enzyme</keyword>
<dbReference type="GO" id="GO:0008270">
    <property type="term" value="F:zinc ion binding"/>
    <property type="evidence" value="ECO:0007669"/>
    <property type="project" value="InterPro"/>
</dbReference>